<evidence type="ECO:0000259" key="1">
    <source>
        <dbReference type="Pfam" id="PF10105"/>
    </source>
</evidence>
<sequence length="219" mass="24635">MMLPKRLWFSKEGPAKYISHLDLNRYFARVFRKAKLPLWYTEGFNPHPFMVFTLPLSLGMTGKRESLDIRLTEEMEKEEILRRLNASLAAGMHFFDVTEPLKKAGDVAYAAYTVFYDPEEGTPEALEKSAEALCKAPQVIVEKRSKSGAKPFDLAPYLQDAVVKSVPDGVQVSMMLPAGSRENVSPKLFGEALRASCGIAFAESIARVEMYDTDRAIFR</sequence>
<proteinExistence type="predicted"/>
<name>A0A926D4W3_9FIRM</name>
<accession>A0A926D4W3</accession>
<dbReference type="NCBIfam" id="TIGR03936">
    <property type="entry name" value="sam_1_link_chp"/>
    <property type="match status" value="1"/>
</dbReference>
<dbReference type="EMBL" id="JACRSN010000001">
    <property type="protein sequence ID" value="MBC8532465.1"/>
    <property type="molecule type" value="Genomic_DNA"/>
</dbReference>
<dbReference type="AlphaFoldDB" id="A0A926D4W3"/>
<organism evidence="2 3">
    <name type="scientific">Yeguia hominis</name>
    <dbReference type="NCBI Taxonomy" id="2763662"/>
    <lineage>
        <taxon>Bacteria</taxon>
        <taxon>Bacillati</taxon>
        <taxon>Bacillota</taxon>
        <taxon>Clostridia</taxon>
        <taxon>Eubacteriales</taxon>
        <taxon>Yeguiaceae</taxon>
        <taxon>Yeguia</taxon>
    </lineage>
</organism>
<dbReference type="Pfam" id="PF10105">
    <property type="entry name" value="DUF2344"/>
    <property type="match status" value="1"/>
</dbReference>
<reference evidence="2" key="1">
    <citation type="submission" date="2020-08" db="EMBL/GenBank/DDBJ databases">
        <title>Genome public.</title>
        <authorList>
            <person name="Liu C."/>
            <person name="Sun Q."/>
        </authorList>
    </citation>
    <scope>NUCLEOTIDE SEQUENCE</scope>
    <source>
        <strain evidence="2">NSJ-40</strain>
    </source>
</reference>
<keyword evidence="3" id="KW-1185">Reference proteome</keyword>
<gene>
    <name evidence="2" type="ORF">IAG03_00310</name>
</gene>
<dbReference type="Proteomes" id="UP000651482">
    <property type="component" value="Unassembled WGS sequence"/>
</dbReference>
<dbReference type="InterPro" id="IPR018768">
    <property type="entry name" value="DUF2344"/>
</dbReference>
<comment type="caution">
    <text evidence="2">The sequence shown here is derived from an EMBL/GenBank/DDBJ whole genome shotgun (WGS) entry which is preliminary data.</text>
</comment>
<evidence type="ECO:0000313" key="3">
    <source>
        <dbReference type="Proteomes" id="UP000651482"/>
    </source>
</evidence>
<evidence type="ECO:0000313" key="2">
    <source>
        <dbReference type="EMBL" id="MBC8532465.1"/>
    </source>
</evidence>
<feature type="domain" description="DUF2344" evidence="1">
    <location>
        <begin position="6"/>
        <end position="186"/>
    </location>
</feature>
<protein>
    <submittedName>
        <fullName evidence="2">DUF2344 domain-containing protein</fullName>
    </submittedName>
</protein>